<dbReference type="Proteomes" id="UP000016930">
    <property type="component" value="Unassembled WGS sequence"/>
</dbReference>
<organism evidence="3 4">
    <name type="scientific">Ceriporiopsis subvermispora (strain B)</name>
    <name type="common">White-rot fungus</name>
    <name type="synonym">Gelatoporia subvermispora</name>
    <dbReference type="NCBI Taxonomy" id="914234"/>
    <lineage>
        <taxon>Eukaryota</taxon>
        <taxon>Fungi</taxon>
        <taxon>Dikarya</taxon>
        <taxon>Basidiomycota</taxon>
        <taxon>Agaricomycotina</taxon>
        <taxon>Agaricomycetes</taxon>
        <taxon>Polyporales</taxon>
        <taxon>Gelatoporiaceae</taxon>
        <taxon>Gelatoporia</taxon>
    </lineage>
</organism>
<name>M2PFI9_CERS8</name>
<protein>
    <recommendedName>
        <fullName evidence="5">Mid2 domain-containing protein</fullName>
    </recommendedName>
</protein>
<keyword evidence="2" id="KW-0472">Membrane</keyword>
<feature type="region of interest" description="Disordered" evidence="1">
    <location>
        <begin position="1"/>
        <end position="112"/>
    </location>
</feature>
<evidence type="ECO:0000256" key="1">
    <source>
        <dbReference type="SAM" id="MobiDB-lite"/>
    </source>
</evidence>
<dbReference type="AlphaFoldDB" id="M2PFI9"/>
<dbReference type="EMBL" id="KB445802">
    <property type="protein sequence ID" value="EMD34699.1"/>
    <property type="molecule type" value="Genomic_DNA"/>
</dbReference>
<evidence type="ECO:0000256" key="2">
    <source>
        <dbReference type="SAM" id="Phobius"/>
    </source>
</evidence>
<keyword evidence="2" id="KW-0812">Transmembrane</keyword>
<dbReference type="HOGENOM" id="CLU_865988_0_0_1"/>
<reference evidence="3 4" key="1">
    <citation type="journal article" date="2012" name="Proc. Natl. Acad. Sci. U.S.A.">
        <title>Comparative genomics of Ceriporiopsis subvermispora and Phanerochaete chrysosporium provide insight into selective ligninolysis.</title>
        <authorList>
            <person name="Fernandez-Fueyo E."/>
            <person name="Ruiz-Duenas F.J."/>
            <person name="Ferreira P."/>
            <person name="Floudas D."/>
            <person name="Hibbett D.S."/>
            <person name="Canessa P."/>
            <person name="Larrondo L.F."/>
            <person name="James T.Y."/>
            <person name="Seelenfreund D."/>
            <person name="Lobos S."/>
            <person name="Polanco R."/>
            <person name="Tello M."/>
            <person name="Honda Y."/>
            <person name="Watanabe T."/>
            <person name="Watanabe T."/>
            <person name="Ryu J.S."/>
            <person name="Kubicek C.P."/>
            <person name="Schmoll M."/>
            <person name="Gaskell J."/>
            <person name="Hammel K.E."/>
            <person name="St John F.J."/>
            <person name="Vanden Wymelenberg A."/>
            <person name="Sabat G."/>
            <person name="Splinter BonDurant S."/>
            <person name="Syed K."/>
            <person name="Yadav J.S."/>
            <person name="Doddapaneni H."/>
            <person name="Subramanian V."/>
            <person name="Lavin J.L."/>
            <person name="Oguiza J.A."/>
            <person name="Perez G."/>
            <person name="Pisabarro A.G."/>
            <person name="Ramirez L."/>
            <person name="Santoyo F."/>
            <person name="Master E."/>
            <person name="Coutinho P.M."/>
            <person name="Henrissat B."/>
            <person name="Lombard V."/>
            <person name="Magnuson J.K."/>
            <person name="Kuees U."/>
            <person name="Hori C."/>
            <person name="Igarashi K."/>
            <person name="Samejima M."/>
            <person name="Held B.W."/>
            <person name="Barry K.W."/>
            <person name="LaButti K.M."/>
            <person name="Lapidus A."/>
            <person name="Lindquist E.A."/>
            <person name="Lucas S.M."/>
            <person name="Riley R."/>
            <person name="Salamov A.A."/>
            <person name="Hoffmeister D."/>
            <person name="Schwenk D."/>
            <person name="Hadar Y."/>
            <person name="Yarden O."/>
            <person name="de Vries R.P."/>
            <person name="Wiebenga A."/>
            <person name="Stenlid J."/>
            <person name="Eastwood D."/>
            <person name="Grigoriev I.V."/>
            <person name="Berka R.M."/>
            <person name="Blanchette R.A."/>
            <person name="Kersten P."/>
            <person name="Martinez A.T."/>
            <person name="Vicuna R."/>
            <person name="Cullen D."/>
        </authorList>
    </citation>
    <scope>NUCLEOTIDE SEQUENCE [LARGE SCALE GENOMIC DNA]</scope>
    <source>
        <strain evidence="3 4">B</strain>
    </source>
</reference>
<evidence type="ECO:0000313" key="4">
    <source>
        <dbReference type="Proteomes" id="UP000016930"/>
    </source>
</evidence>
<keyword evidence="2" id="KW-1133">Transmembrane helix</keyword>
<feature type="transmembrane region" description="Helical" evidence="2">
    <location>
        <begin position="182"/>
        <end position="205"/>
    </location>
</feature>
<evidence type="ECO:0008006" key="5">
    <source>
        <dbReference type="Google" id="ProtNLM"/>
    </source>
</evidence>
<keyword evidence="4" id="KW-1185">Reference proteome</keyword>
<feature type="region of interest" description="Disordered" evidence="1">
    <location>
        <begin position="302"/>
        <end position="321"/>
    </location>
</feature>
<proteinExistence type="predicted"/>
<feature type="compositionally biased region" description="Low complexity" evidence="1">
    <location>
        <begin position="15"/>
        <end position="112"/>
    </location>
</feature>
<evidence type="ECO:0000313" key="3">
    <source>
        <dbReference type="EMBL" id="EMD34699.1"/>
    </source>
</evidence>
<sequence length="321" mass="33142">MFRNIPGHEQSTTDITSPVGSIPTSSSISISPVDVDPTISASETTSSPPTTPLTVGSAQSASPTSLVASLPSSSSPSPSSSSDTISDSSPTLTSPAIVSTPSPSFSPQSSFDPPDPFSASFKIVTGIPTEVPHTLTVAPQAVTSVITVATLPKNLSSSTAGIVSSTLSTATATSGHSIPVDVVVGGVIGIALGLIFLLFAVVWWIQRRNNRKEDFRTYSIYKGHEYPAVAGELDSPALTVYPEFVVHAEDTRNMSQGVEVNGPREPSALGMGEDGAQATLPRIAELEEELPPPTNLRVHNDSGIRFAGGQGMDAPPAYSSG</sequence>
<gene>
    <name evidence="3" type="ORF">CERSUDRAFT_97283</name>
</gene>
<accession>M2PFI9</accession>